<dbReference type="EMBL" id="JAUJEB010000003">
    <property type="protein sequence ID" value="MDN5213388.1"/>
    <property type="molecule type" value="Genomic_DNA"/>
</dbReference>
<accession>A0ABT8L6K6</accession>
<dbReference type="RefSeq" id="WP_346758728.1">
    <property type="nucleotide sequence ID" value="NZ_JAUJEB010000003.1"/>
</dbReference>
<dbReference type="Pfam" id="PF04773">
    <property type="entry name" value="FecR"/>
    <property type="match status" value="1"/>
</dbReference>
<keyword evidence="1" id="KW-0812">Transmembrane</keyword>
<name>A0ABT8L6K6_9BACT</name>
<dbReference type="PANTHER" id="PTHR30273:SF2">
    <property type="entry name" value="PROTEIN FECR"/>
    <property type="match status" value="1"/>
</dbReference>
<dbReference type="Proteomes" id="UP001172083">
    <property type="component" value="Unassembled WGS sequence"/>
</dbReference>
<comment type="caution">
    <text evidence="4">The sequence shown here is derived from an EMBL/GenBank/DDBJ whole genome shotgun (WGS) entry which is preliminary data.</text>
</comment>
<sequence>MKYKHFDEWQLAEDEYFVNWVLRPEAHSDKFWKQFLENNPEKSAEILLAKEIVANIQYASNPRLDQIEYVKLFERILNSKRVRQSANVQFSGKRKRLVWLRYAAIFLLICAGAVLYQRQTALTINPSTAEKIELLTKESPEGSKLTTFLSDGSKVILNAGSKITYPKTFSDSLRWIYLTGEAFFEIKSDSTRLFRVKSDFVNTEVLGTSFNVKAYSGATDISVAVAEGKVMVKSTHESSLQFEHTLLPYQEAKLDVKKGEVVKREFLGEQLFAWTKWKLIFDKEPLGKVIQELERWYGVRFEGTDTINTSETYSGSFDNDPLKVVLEALKSQNAFNYKIIGKKVLILKN</sequence>
<dbReference type="Gene3D" id="2.60.120.1440">
    <property type="match status" value="1"/>
</dbReference>
<keyword evidence="1" id="KW-1133">Transmembrane helix</keyword>
<dbReference type="Pfam" id="PF16344">
    <property type="entry name" value="FecR_C"/>
    <property type="match status" value="1"/>
</dbReference>
<evidence type="ECO:0000256" key="1">
    <source>
        <dbReference type="SAM" id="Phobius"/>
    </source>
</evidence>
<feature type="transmembrane region" description="Helical" evidence="1">
    <location>
        <begin position="99"/>
        <end position="116"/>
    </location>
</feature>
<dbReference type="PANTHER" id="PTHR30273">
    <property type="entry name" value="PERIPLASMIC SIGNAL SENSOR AND SIGMA FACTOR ACTIVATOR FECR-RELATED"/>
    <property type="match status" value="1"/>
</dbReference>
<evidence type="ECO:0000313" key="4">
    <source>
        <dbReference type="EMBL" id="MDN5213388.1"/>
    </source>
</evidence>
<proteinExistence type="predicted"/>
<evidence type="ECO:0000259" key="2">
    <source>
        <dbReference type="Pfam" id="PF04773"/>
    </source>
</evidence>
<gene>
    <name evidence="4" type="ORF">QQ020_15060</name>
</gene>
<dbReference type="Gene3D" id="3.55.50.30">
    <property type="match status" value="1"/>
</dbReference>
<organism evidence="4 5">
    <name type="scientific">Agaribacillus aureus</name>
    <dbReference type="NCBI Taxonomy" id="3051825"/>
    <lineage>
        <taxon>Bacteria</taxon>
        <taxon>Pseudomonadati</taxon>
        <taxon>Bacteroidota</taxon>
        <taxon>Cytophagia</taxon>
        <taxon>Cytophagales</taxon>
        <taxon>Splendidivirgaceae</taxon>
        <taxon>Agaribacillus</taxon>
    </lineage>
</organism>
<dbReference type="PIRSF" id="PIRSF018266">
    <property type="entry name" value="FecR"/>
    <property type="match status" value="1"/>
</dbReference>
<protein>
    <submittedName>
        <fullName evidence="4">DUF4974 domain-containing protein</fullName>
    </submittedName>
</protein>
<keyword evidence="1" id="KW-0472">Membrane</keyword>
<feature type="domain" description="FecR protein" evidence="2">
    <location>
        <begin position="139"/>
        <end position="230"/>
    </location>
</feature>
<reference evidence="4" key="1">
    <citation type="submission" date="2023-06" db="EMBL/GenBank/DDBJ databases">
        <title>Genomic of Agaribacillus aureum.</title>
        <authorList>
            <person name="Wang G."/>
        </authorList>
    </citation>
    <scope>NUCLEOTIDE SEQUENCE</scope>
    <source>
        <strain evidence="4">BMA12</strain>
    </source>
</reference>
<dbReference type="InterPro" id="IPR006860">
    <property type="entry name" value="FecR"/>
</dbReference>
<dbReference type="InterPro" id="IPR032508">
    <property type="entry name" value="FecR_C"/>
</dbReference>
<evidence type="ECO:0000259" key="3">
    <source>
        <dbReference type="Pfam" id="PF16344"/>
    </source>
</evidence>
<dbReference type="InterPro" id="IPR012373">
    <property type="entry name" value="Ferrdict_sens_TM"/>
</dbReference>
<evidence type="ECO:0000313" key="5">
    <source>
        <dbReference type="Proteomes" id="UP001172083"/>
    </source>
</evidence>
<keyword evidence="5" id="KW-1185">Reference proteome</keyword>
<feature type="domain" description="Protein FecR C-terminal" evidence="3">
    <location>
        <begin position="278"/>
        <end position="346"/>
    </location>
</feature>